<evidence type="ECO:0000313" key="1">
    <source>
        <dbReference type="EMBL" id="KAL2290181.1"/>
    </source>
</evidence>
<gene>
    <name evidence="1" type="ORF">FJTKL_00662</name>
</gene>
<proteinExistence type="predicted"/>
<comment type="caution">
    <text evidence="1">The sequence shown here is derived from an EMBL/GenBank/DDBJ whole genome shotgun (WGS) entry which is preliminary data.</text>
</comment>
<accession>A0ABR4F657</accession>
<dbReference type="Proteomes" id="UP001600888">
    <property type="component" value="Unassembled WGS sequence"/>
</dbReference>
<reference evidence="1 2" key="1">
    <citation type="submission" date="2024-03" db="EMBL/GenBank/DDBJ databases">
        <title>A high-quality draft genome sequence of Diaporthe vaccinii, a causative agent of upright dieback and viscid rot disease in cranberry plants.</title>
        <authorList>
            <person name="Sarrasin M."/>
            <person name="Lang B.F."/>
            <person name="Burger G."/>
        </authorList>
    </citation>
    <scope>NUCLEOTIDE SEQUENCE [LARGE SCALE GENOMIC DNA]</scope>
    <source>
        <strain evidence="1 2">IS7</strain>
    </source>
</reference>
<dbReference type="EMBL" id="JBAWTH010000010">
    <property type="protein sequence ID" value="KAL2290181.1"/>
    <property type="molecule type" value="Genomic_DNA"/>
</dbReference>
<sequence length="154" mass="17783">MHSSQSKETSKCLVEGQEGNEIAHGREIFTRARPWRIPRYVNSCSPYTQHAVVLVSDFCGPFARTRHHSQIPVAPSRPRRCQMRAKRHRCFLFRSIRAIKPPPCVCGDMRRARRPRPIGINASRKIKERRHPWVLLCHLDMFLITVSRSCLGGS</sequence>
<organism evidence="1 2">
    <name type="scientific">Diaporthe vaccinii</name>
    <dbReference type="NCBI Taxonomy" id="105482"/>
    <lineage>
        <taxon>Eukaryota</taxon>
        <taxon>Fungi</taxon>
        <taxon>Dikarya</taxon>
        <taxon>Ascomycota</taxon>
        <taxon>Pezizomycotina</taxon>
        <taxon>Sordariomycetes</taxon>
        <taxon>Sordariomycetidae</taxon>
        <taxon>Diaporthales</taxon>
        <taxon>Diaporthaceae</taxon>
        <taxon>Diaporthe</taxon>
        <taxon>Diaporthe eres species complex</taxon>
    </lineage>
</organism>
<evidence type="ECO:0000313" key="2">
    <source>
        <dbReference type="Proteomes" id="UP001600888"/>
    </source>
</evidence>
<keyword evidence="2" id="KW-1185">Reference proteome</keyword>
<name>A0ABR4F657_9PEZI</name>
<protein>
    <submittedName>
        <fullName evidence="1">Uncharacterized protein</fullName>
    </submittedName>
</protein>